<proteinExistence type="predicted"/>
<dbReference type="RefSeq" id="XP_066611804.1">
    <property type="nucleotide sequence ID" value="XM_066759858.1"/>
</dbReference>
<reference evidence="1" key="1">
    <citation type="submission" date="2015-01" db="EMBL/GenBank/DDBJ databases">
        <authorList>
            <consortium name="The Broad Institute Genomics Platform"/>
            <person name="Cuomo C."/>
            <person name="Litvintseva A."/>
            <person name="Chen Y."/>
            <person name="Heitman J."/>
            <person name="Sun S."/>
            <person name="Springer D."/>
            <person name="Dromer F."/>
            <person name="Young S."/>
            <person name="Zeng Q."/>
            <person name="Gargeya S."/>
            <person name="Abouelleil A."/>
            <person name="Alvarado L."/>
            <person name="Chapman S.B."/>
            <person name="Gainer-Dewar J."/>
            <person name="Goldberg J."/>
            <person name="Griggs A."/>
            <person name="Gujja S."/>
            <person name="Hansen M."/>
            <person name="Howarth C."/>
            <person name="Imamovic A."/>
            <person name="Larimer J."/>
            <person name="Murphy C."/>
            <person name="Naylor J."/>
            <person name="Pearson M."/>
            <person name="Priest M."/>
            <person name="Roberts A."/>
            <person name="Saif S."/>
            <person name="Shea T."/>
            <person name="Sykes S."/>
            <person name="Wortman J."/>
            <person name="Nusbaum C."/>
            <person name="Birren B."/>
        </authorList>
    </citation>
    <scope>NUCLEOTIDE SEQUENCE</scope>
    <source>
        <strain evidence="1">IND107</strain>
    </source>
</reference>
<dbReference type="Proteomes" id="UP000054399">
    <property type="component" value="Unassembled WGS sequence"/>
</dbReference>
<evidence type="ECO:0000313" key="1">
    <source>
        <dbReference type="EMBL" id="KAL0243437.1"/>
    </source>
</evidence>
<accession>A0ABR3BKY9</accession>
<evidence type="ECO:0000313" key="2">
    <source>
        <dbReference type="Proteomes" id="UP000054399"/>
    </source>
</evidence>
<dbReference type="GeneID" id="91992258"/>
<name>A0ABR3BKY9_9TREE</name>
<reference evidence="1" key="2">
    <citation type="submission" date="2024-01" db="EMBL/GenBank/DDBJ databases">
        <title>Comparative genomics of Cryptococcus and Kwoniella reveals pathogenesis evolution and contrasting modes of karyotype evolution via chromosome fusion or intercentromeric recombination.</title>
        <authorList>
            <person name="Coelho M.A."/>
            <person name="David-Palma M."/>
            <person name="Shea T."/>
            <person name="Bowers K."/>
            <person name="Mcginley-Smith S."/>
            <person name="Mohammad A.W."/>
            <person name="Gnirke A."/>
            <person name="Yurkov A.M."/>
            <person name="Nowrousian M."/>
            <person name="Sun S."/>
            <person name="Cuomo C.A."/>
            <person name="Heitman J."/>
        </authorList>
    </citation>
    <scope>NUCLEOTIDE SEQUENCE</scope>
    <source>
        <strain evidence="1">IND107</strain>
    </source>
</reference>
<organism evidence="1 2">
    <name type="scientific">Cryptococcus tetragattii IND107</name>
    <dbReference type="NCBI Taxonomy" id="1296105"/>
    <lineage>
        <taxon>Eukaryota</taxon>
        <taxon>Fungi</taxon>
        <taxon>Dikarya</taxon>
        <taxon>Basidiomycota</taxon>
        <taxon>Agaricomycotina</taxon>
        <taxon>Tremellomycetes</taxon>
        <taxon>Tremellales</taxon>
        <taxon>Cryptococcaceae</taxon>
        <taxon>Cryptococcus</taxon>
        <taxon>Cryptococcus gattii species complex</taxon>
    </lineage>
</organism>
<gene>
    <name evidence="1" type="ORF">I308_105403</name>
</gene>
<comment type="caution">
    <text evidence="1">The sequence shown here is derived from an EMBL/GenBank/DDBJ whole genome shotgun (WGS) entry which is preliminary data.</text>
</comment>
<protein>
    <submittedName>
        <fullName evidence="1">Uncharacterized protein</fullName>
    </submittedName>
</protein>
<dbReference type="EMBL" id="ATAM02000010">
    <property type="protein sequence ID" value="KAL0243437.1"/>
    <property type="molecule type" value="Genomic_DNA"/>
</dbReference>
<keyword evidence="2" id="KW-1185">Reference proteome</keyword>
<sequence>MVSTLRKPKGLSFNPSSLPANYWSTFLMPAGVLISSPHASSSAESSRSASGSLQEALAYSSFTLLCKGTTGGTLWSCCRTCRSEHNGRERFGQCSQHILVKSCGTILRRTGADTYR</sequence>